<dbReference type="PANTHER" id="PTHR43178">
    <property type="entry name" value="DIHYDROLIPOAMIDE ACETYLTRANSFERASE COMPONENT OF PYRUVATE DEHYDROGENASE COMPLEX"/>
    <property type="match status" value="1"/>
</dbReference>
<keyword evidence="3 6" id="KW-0808">Transferase</keyword>
<dbReference type="Gene3D" id="3.30.559.10">
    <property type="entry name" value="Chloramphenicol acetyltransferase-like domain"/>
    <property type="match status" value="1"/>
</dbReference>
<dbReference type="RefSeq" id="WP_204695788.1">
    <property type="nucleotide sequence ID" value="NZ_JAFBEC010000002.1"/>
</dbReference>
<dbReference type="Pfam" id="PF02817">
    <property type="entry name" value="E3_binding"/>
    <property type="match status" value="1"/>
</dbReference>
<keyword evidence="5 6" id="KW-0012">Acyltransferase</keyword>
<evidence type="ECO:0000256" key="1">
    <source>
        <dbReference type="ARBA" id="ARBA00001938"/>
    </source>
</evidence>
<dbReference type="Gene3D" id="2.40.50.100">
    <property type="match status" value="1"/>
</dbReference>
<dbReference type="InterPro" id="IPR036625">
    <property type="entry name" value="E3-bd_dom_sf"/>
</dbReference>
<dbReference type="SUPFAM" id="SSF51230">
    <property type="entry name" value="Single hybrid motif"/>
    <property type="match status" value="1"/>
</dbReference>
<evidence type="ECO:0000313" key="9">
    <source>
        <dbReference type="EMBL" id="MBM7631702.1"/>
    </source>
</evidence>
<comment type="cofactor">
    <cofactor evidence="1 6">
        <name>(R)-lipoate</name>
        <dbReference type="ChEBI" id="CHEBI:83088"/>
    </cofactor>
</comment>
<gene>
    <name evidence="9" type="ORF">JOD17_000794</name>
</gene>
<evidence type="ECO:0000259" key="8">
    <source>
        <dbReference type="PROSITE" id="PS51826"/>
    </source>
</evidence>
<dbReference type="InterPro" id="IPR000089">
    <property type="entry name" value="Biotin_lipoyl"/>
</dbReference>
<evidence type="ECO:0000256" key="2">
    <source>
        <dbReference type="ARBA" id="ARBA00007317"/>
    </source>
</evidence>
<dbReference type="Pfam" id="PF00364">
    <property type="entry name" value="Biotin_lipoyl"/>
    <property type="match status" value="1"/>
</dbReference>
<proteinExistence type="inferred from homology"/>
<name>A0ABS2P8G4_9BACL</name>
<dbReference type="InterPro" id="IPR003016">
    <property type="entry name" value="2-oxoA_DH_lipoyl-BS"/>
</dbReference>
<evidence type="ECO:0000256" key="3">
    <source>
        <dbReference type="ARBA" id="ARBA00022679"/>
    </source>
</evidence>
<dbReference type="CDD" id="cd06849">
    <property type="entry name" value="lipoyl_domain"/>
    <property type="match status" value="1"/>
</dbReference>
<keyword evidence="4 6" id="KW-0450">Lipoyl</keyword>
<dbReference type="PROSITE" id="PS51826">
    <property type="entry name" value="PSBD"/>
    <property type="match status" value="1"/>
</dbReference>
<dbReference type="PANTHER" id="PTHR43178:SF5">
    <property type="entry name" value="LIPOAMIDE ACYLTRANSFERASE COMPONENT OF BRANCHED-CHAIN ALPHA-KETO ACID DEHYDROGENASE COMPLEX, MITOCHONDRIAL"/>
    <property type="match status" value="1"/>
</dbReference>
<dbReference type="SUPFAM" id="SSF47005">
    <property type="entry name" value="Peripheral subunit-binding domain of 2-oxo acid dehydrogenase complex"/>
    <property type="match status" value="1"/>
</dbReference>
<dbReference type="Proteomes" id="UP000741863">
    <property type="component" value="Unassembled WGS sequence"/>
</dbReference>
<evidence type="ECO:0000259" key="7">
    <source>
        <dbReference type="PROSITE" id="PS50968"/>
    </source>
</evidence>
<evidence type="ECO:0000313" key="10">
    <source>
        <dbReference type="Proteomes" id="UP000741863"/>
    </source>
</evidence>
<feature type="domain" description="Peripheral subunit-binding (PSBD)" evidence="8">
    <location>
        <begin position="113"/>
        <end position="150"/>
    </location>
</feature>
<dbReference type="EMBL" id="JAFBEC010000002">
    <property type="protein sequence ID" value="MBM7631702.1"/>
    <property type="molecule type" value="Genomic_DNA"/>
</dbReference>
<organism evidence="9 10">
    <name type="scientific">Geomicrobium sediminis</name>
    <dbReference type="NCBI Taxonomy" id="1347788"/>
    <lineage>
        <taxon>Bacteria</taxon>
        <taxon>Bacillati</taxon>
        <taxon>Bacillota</taxon>
        <taxon>Bacilli</taxon>
        <taxon>Bacillales</taxon>
        <taxon>Geomicrobium</taxon>
    </lineage>
</organism>
<dbReference type="Pfam" id="PF00198">
    <property type="entry name" value="2-oxoacid_dh"/>
    <property type="match status" value="1"/>
</dbReference>
<dbReference type="PROSITE" id="PS50968">
    <property type="entry name" value="BIOTINYL_LIPOYL"/>
    <property type="match status" value="1"/>
</dbReference>
<evidence type="ECO:0000256" key="4">
    <source>
        <dbReference type="ARBA" id="ARBA00022823"/>
    </source>
</evidence>
<dbReference type="EC" id="2.3.1.-" evidence="6"/>
<keyword evidence="9" id="KW-0670">Pyruvate</keyword>
<evidence type="ECO:0000256" key="6">
    <source>
        <dbReference type="RuleBase" id="RU003423"/>
    </source>
</evidence>
<comment type="caution">
    <text evidence="9">The sequence shown here is derived from an EMBL/GenBank/DDBJ whole genome shotgun (WGS) entry which is preliminary data.</text>
</comment>
<dbReference type="InterPro" id="IPR011053">
    <property type="entry name" value="Single_hybrid_motif"/>
</dbReference>
<comment type="similarity">
    <text evidence="2 6">Belongs to the 2-oxoacid dehydrogenase family.</text>
</comment>
<evidence type="ECO:0000256" key="5">
    <source>
        <dbReference type="ARBA" id="ARBA00023315"/>
    </source>
</evidence>
<dbReference type="InterPro" id="IPR023213">
    <property type="entry name" value="CAT-like_dom_sf"/>
</dbReference>
<dbReference type="InterPro" id="IPR001078">
    <property type="entry name" value="2-oxoacid_DH_actylTfrase"/>
</dbReference>
<sequence>MFEMKLTDLGEGIHEGTVDTLYVGIGDVVSVDQPVIAVQTDKVTADLPSPVAGTIKDIVVSEGDVVSLGEVMVKISNKIQEKETLTTKTIEKATPENQTELPATRLFRLQNVKAAPFTRKLARTYGVAIETVTGTGKNNRITIEDIRRHIEQPTRPEDEVAATTAIEETTVRKSTPARTSIPYKGRRKQIGAKMTQSVKAIPHVTHFERIDVTELLSLKESYSHQSGASLSLSAVFIKAIAISLHDFPIFNSKLDAERGEIVFQDTVNIGMATHAEEGLIVPVVKDVDALSIQEIHNQFKQLTKKAQTNTCELKDLQGGTFTMSNVGPIGGVYATPIINYPETGILSFHKIEDTPVVRDKEIVIRSLLNVSFSFDHRVADGFHAVSFTNRVKELLEQPMHLLVALK</sequence>
<protein>
    <recommendedName>
        <fullName evidence="6">Dihydrolipoamide acetyltransferase component of pyruvate dehydrogenase complex</fullName>
        <ecNumber evidence="6">2.3.1.-</ecNumber>
    </recommendedName>
</protein>
<dbReference type="InterPro" id="IPR050743">
    <property type="entry name" value="2-oxoacid_DH_E2_comp"/>
</dbReference>
<dbReference type="GO" id="GO:0004742">
    <property type="term" value="F:dihydrolipoyllysine-residue acetyltransferase activity"/>
    <property type="evidence" value="ECO:0007669"/>
    <property type="project" value="UniProtKB-EC"/>
</dbReference>
<dbReference type="SUPFAM" id="SSF52777">
    <property type="entry name" value="CoA-dependent acyltransferases"/>
    <property type="match status" value="1"/>
</dbReference>
<dbReference type="InterPro" id="IPR004167">
    <property type="entry name" value="PSBD"/>
</dbReference>
<accession>A0ABS2P8G4</accession>
<feature type="domain" description="Lipoyl-binding" evidence="7">
    <location>
        <begin position="1"/>
        <end position="76"/>
    </location>
</feature>
<dbReference type="PROSITE" id="PS00189">
    <property type="entry name" value="LIPOYL"/>
    <property type="match status" value="1"/>
</dbReference>
<keyword evidence="10" id="KW-1185">Reference proteome</keyword>
<reference evidence="9 10" key="1">
    <citation type="submission" date="2021-01" db="EMBL/GenBank/DDBJ databases">
        <title>Genomic Encyclopedia of Type Strains, Phase IV (KMG-IV): sequencing the most valuable type-strain genomes for metagenomic binning, comparative biology and taxonomic classification.</title>
        <authorList>
            <person name="Goeker M."/>
        </authorList>
    </citation>
    <scope>NUCLEOTIDE SEQUENCE [LARGE SCALE GENOMIC DNA]</scope>
    <source>
        <strain evidence="9 10">DSM 25540</strain>
    </source>
</reference>
<dbReference type="Gene3D" id="4.10.320.10">
    <property type="entry name" value="E3-binding domain"/>
    <property type="match status" value="1"/>
</dbReference>